<evidence type="ECO:0000313" key="5">
    <source>
        <dbReference type="Proteomes" id="UP000029120"/>
    </source>
</evidence>
<dbReference type="Gene3D" id="1.10.472.10">
    <property type="entry name" value="Cyclin-like"/>
    <property type="match status" value="2"/>
</dbReference>
<dbReference type="GO" id="GO:0051301">
    <property type="term" value="P:cell division"/>
    <property type="evidence" value="ECO:0007669"/>
    <property type="project" value="UniProtKB-KW"/>
</dbReference>
<evidence type="ECO:0000313" key="4">
    <source>
        <dbReference type="EMBL" id="KFK41864.1"/>
    </source>
</evidence>
<protein>
    <recommendedName>
        <fullName evidence="6">Cyclin N-terminal domain-containing protein</fullName>
    </recommendedName>
</protein>
<dbReference type="OrthoDB" id="10264655at2759"/>
<dbReference type="InterPro" id="IPR043198">
    <property type="entry name" value="Cyclin/Ssn8"/>
</dbReference>
<keyword evidence="2" id="KW-0131">Cell cycle</keyword>
<dbReference type="EMBL" id="CM002870">
    <property type="protein sequence ID" value="KFK41864.1"/>
    <property type="molecule type" value="Genomic_DNA"/>
</dbReference>
<gene>
    <name evidence="4" type="ordered locus">AALP_Aa2g180800</name>
</gene>
<keyword evidence="5" id="KW-1185">Reference proteome</keyword>
<evidence type="ECO:0000256" key="2">
    <source>
        <dbReference type="ARBA" id="ARBA00023306"/>
    </source>
</evidence>
<feature type="chain" id="PRO_5001823246" description="Cyclin N-terminal domain-containing protein" evidence="3">
    <location>
        <begin position="20"/>
        <end position="142"/>
    </location>
</feature>
<proteinExistence type="predicted"/>
<dbReference type="eggNOG" id="KOG0834">
    <property type="taxonomic scope" value="Eukaryota"/>
</dbReference>
<dbReference type="PANTHER" id="PTHR10026">
    <property type="entry name" value="CYCLIN"/>
    <property type="match status" value="1"/>
</dbReference>
<dbReference type="GO" id="GO:0016538">
    <property type="term" value="F:cyclin-dependent protein serine/threonine kinase regulator activity"/>
    <property type="evidence" value="ECO:0007669"/>
    <property type="project" value="InterPro"/>
</dbReference>
<sequence length="142" mass="16027">MAPFFLSLLHFFHINYVIFVSYEILPPTERVINKKDPGTAQKIKQKEVYEQQKELILNGEKIVLSILGFDLNVAQNALSQVAWNFVNDGLLCLQFKPHHIAAGAIFLAAKFLVAINLETSLSLLVMYLSIHELVTIEAVNCQ</sequence>
<evidence type="ECO:0008006" key="6">
    <source>
        <dbReference type="Google" id="ProtNLM"/>
    </source>
</evidence>
<evidence type="ECO:0000256" key="1">
    <source>
        <dbReference type="ARBA" id="ARBA00022618"/>
    </source>
</evidence>
<accession>A0A087HIB2</accession>
<dbReference type="Gramene" id="KFK41864">
    <property type="protein sequence ID" value="KFK41864"/>
    <property type="gene ID" value="AALP_AA2G180800"/>
</dbReference>
<feature type="signal peptide" evidence="3">
    <location>
        <begin position="1"/>
        <end position="19"/>
    </location>
</feature>
<organism evidence="4 5">
    <name type="scientific">Arabis alpina</name>
    <name type="common">Alpine rock-cress</name>
    <dbReference type="NCBI Taxonomy" id="50452"/>
    <lineage>
        <taxon>Eukaryota</taxon>
        <taxon>Viridiplantae</taxon>
        <taxon>Streptophyta</taxon>
        <taxon>Embryophyta</taxon>
        <taxon>Tracheophyta</taxon>
        <taxon>Spermatophyta</taxon>
        <taxon>Magnoliopsida</taxon>
        <taxon>eudicotyledons</taxon>
        <taxon>Gunneridae</taxon>
        <taxon>Pentapetalae</taxon>
        <taxon>rosids</taxon>
        <taxon>malvids</taxon>
        <taxon>Brassicales</taxon>
        <taxon>Brassicaceae</taxon>
        <taxon>Arabideae</taxon>
        <taxon>Arabis</taxon>
    </lineage>
</organism>
<keyword evidence="1" id="KW-0132">Cell division</keyword>
<dbReference type="SUPFAM" id="SSF47954">
    <property type="entry name" value="Cyclin-like"/>
    <property type="match status" value="1"/>
</dbReference>
<dbReference type="InterPro" id="IPR036915">
    <property type="entry name" value="Cyclin-like_sf"/>
</dbReference>
<evidence type="ECO:0000256" key="3">
    <source>
        <dbReference type="SAM" id="SignalP"/>
    </source>
</evidence>
<dbReference type="GO" id="GO:0006357">
    <property type="term" value="P:regulation of transcription by RNA polymerase II"/>
    <property type="evidence" value="ECO:0007669"/>
    <property type="project" value="InterPro"/>
</dbReference>
<reference evidence="5" key="1">
    <citation type="journal article" date="2015" name="Nat. Plants">
        <title>Genome expansion of Arabis alpina linked with retrotransposition and reduced symmetric DNA methylation.</title>
        <authorList>
            <person name="Willing E.M."/>
            <person name="Rawat V."/>
            <person name="Mandakova T."/>
            <person name="Maumus F."/>
            <person name="James G.V."/>
            <person name="Nordstroem K.J."/>
            <person name="Becker C."/>
            <person name="Warthmann N."/>
            <person name="Chica C."/>
            <person name="Szarzynska B."/>
            <person name="Zytnicki M."/>
            <person name="Albani M.C."/>
            <person name="Kiefer C."/>
            <person name="Bergonzi S."/>
            <person name="Castaings L."/>
            <person name="Mateos J.L."/>
            <person name="Berns M.C."/>
            <person name="Bujdoso N."/>
            <person name="Piofczyk T."/>
            <person name="de Lorenzo L."/>
            <person name="Barrero-Sicilia C."/>
            <person name="Mateos I."/>
            <person name="Piednoel M."/>
            <person name="Hagmann J."/>
            <person name="Chen-Min-Tao R."/>
            <person name="Iglesias-Fernandez R."/>
            <person name="Schuster S.C."/>
            <person name="Alonso-Blanco C."/>
            <person name="Roudier F."/>
            <person name="Carbonero P."/>
            <person name="Paz-Ares J."/>
            <person name="Davis S.J."/>
            <person name="Pecinka A."/>
            <person name="Quesneville H."/>
            <person name="Colot V."/>
            <person name="Lysak M.A."/>
            <person name="Weigel D."/>
            <person name="Coupland G."/>
            <person name="Schneeberger K."/>
        </authorList>
    </citation>
    <scope>NUCLEOTIDE SEQUENCE [LARGE SCALE GENOMIC DNA]</scope>
    <source>
        <strain evidence="5">cv. Pajares</strain>
    </source>
</reference>
<name>A0A087HIB2_ARAAL</name>
<dbReference type="Proteomes" id="UP000029120">
    <property type="component" value="Chromosome 2"/>
</dbReference>
<keyword evidence="3" id="KW-0732">Signal</keyword>
<dbReference type="AlphaFoldDB" id="A0A087HIB2"/>